<keyword evidence="3" id="KW-1185">Reference proteome</keyword>
<organism evidence="2 3">
    <name type="scientific">Kineosporia corallincola</name>
    <dbReference type="NCBI Taxonomy" id="2835133"/>
    <lineage>
        <taxon>Bacteria</taxon>
        <taxon>Bacillati</taxon>
        <taxon>Actinomycetota</taxon>
        <taxon>Actinomycetes</taxon>
        <taxon>Kineosporiales</taxon>
        <taxon>Kineosporiaceae</taxon>
        <taxon>Kineosporia</taxon>
    </lineage>
</organism>
<proteinExistence type="predicted"/>
<name>A0ABS5TSJ7_9ACTN</name>
<protein>
    <recommendedName>
        <fullName evidence="4">Secreted protein</fullName>
    </recommendedName>
</protein>
<evidence type="ECO:0008006" key="4">
    <source>
        <dbReference type="Google" id="ProtNLM"/>
    </source>
</evidence>
<dbReference type="RefSeq" id="WP_214160315.1">
    <property type="nucleotide sequence ID" value="NZ_JAHBAY010000020.1"/>
</dbReference>
<reference evidence="2 3" key="1">
    <citation type="submission" date="2021-05" db="EMBL/GenBank/DDBJ databases">
        <title>Kineosporia and Streptomyces sp. nov. two new marine actinobacteria isolated from Coral.</title>
        <authorList>
            <person name="Buangrab K."/>
            <person name="Sutthacheep M."/>
            <person name="Yeemin T."/>
            <person name="Harunari E."/>
            <person name="Igarashi Y."/>
            <person name="Kanchanasin P."/>
            <person name="Tanasupawat S."/>
            <person name="Phongsopitanun W."/>
        </authorList>
    </citation>
    <scope>NUCLEOTIDE SEQUENCE [LARGE SCALE GENOMIC DNA]</scope>
    <source>
        <strain evidence="2 3">J2-2</strain>
    </source>
</reference>
<gene>
    <name evidence="2" type="ORF">KIH74_32815</name>
</gene>
<feature type="signal peptide" evidence="1">
    <location>
        <begin position="1"/>
        <end position="32"/>
    </location>
</feature>
<accession>A0ABS5TSJ7</accession>
<evidence type="ECO:0000313" key="3">
    <source>
        <dbReference type="Proteomes" id="UP001197247"/>
    </source>
</evidence>
<comment type="caution">
    <text evidence="2">The sequence shown here is derived from an EMBL/GenBank/DDBJ whole genome shotgun (WGS) entry which is preliminary data.</text>
</comment>
<sequence>MRNTLGAKTIAAVLGAGALAVSSLGLAGTAQASTGGTTVNTAATKGCAANDKTVPKGAARADAGDIDGDGRNDQVWVSDTRKGFRTATGAVYSQKIANAGGPEVGVRALHLNHDVVALIEQGRLTYVTAFADCKLKKTTLKSGATVHFDRGFTSPYRDLGCIGDDDYSELNALTLGHDTTYKKSWSVKQTVVNISANGKKASNGDSTTKRYTTRAKAMKALNGLASGQTCSTEVASQV</sequence>
<dbReference type="EMBL" id="JAHBAY010000020">
    <property type="protein sequence ID" value="MBT0773774.1"/>
    <property type="molecule type" value="Genomic_DNA"/>
</dbReference>
<evidence type="ECO:0000313" key="2">
    <source>
        <dbReference type="EMBL" id="MBT0773774.1"/>
    </source>
</evidence>
<evidence type="ECO:0000256" key="1">
    <source>
        <dbReference type="SAM" id="SignalP"/>
    </source>
</evidence>
<feature type="chain" id="PRO_5045678549" description="Secreted protein" evidence="1">
    <location>
        <begin position="33"/>
        <end position="238"/>
    </location>
</feature>
<dbReference type="Proteomes" id="UP001197247">
    <property type="component" value="Unassembled WGS sequence"/>
</dbReference>
<keyword evidence="1" id="KW-0732">Signal</keyword>